<evidence type="ECO:0000313" key="2">
    <source>
        <dbReference type="EMBL" id="OPJ59206.1"/>
    </source>
</evidence>
<dbReference type="InterPro" id="IPR029322">
    <property type="entry name" value="DUF4474"/>
</dbReference>
<name>A0A1V4IH01_9CLOT</name>
<feature type="domain" description="DUF4474" evidence="1">
    <location>
        <begin position="32"/>
        <end position="273"/>
    </location>
</feature>
<dbReference type="EMBL" id="MZGT01000056">
    <property type="protein sequence ID" value="OPJ59206.1"/>
    <property type="molecule type" value="Genomic_DNA"/>
</dbReference>
<proteinExistence type="predicted"/>
<gene>
    <name evidence="2" type="ORF">CLCHR_35980</name>
</gene>
<dbReference type="OrthoDB" id="1863351at2"/>
<dbReference type="Proteomes" id="UP000191056">
    <property type="component" value="Unassembled WGS sequence"/>
</dbReference>
<accession>A0A1V4IH01</accession>
<dbReference type="RefSeq" id="WP_079441263.1">
    <property type="nucleotide sequence ID" value="NZ_MZGT01000056.1"/>
</dbReference>
<evidence type="ECO:0000259" key="1">
    <source>
        <dbReference type="Pfam" id="PF14751"/>
    </source>
</evidence>
<sequence length="295" mass="33984">MFGALIAMLTGIRIIKDAKGGVFDILNGKGPIEKAMEAAGYDYDPEQDIFYCVMNPWQRNMGYNRLYDEAMAPFGMIVDCEPIYFEYKNKIWLVELWKGQYDVNTGCEIGIYTADKPVLNIPEMYKLMFFNCANDEEKLTMSFTLKKNGKILFSRDEKHWWLAGFKLGEYSEPSELVVNLNITLKDEEMCNAFVEALIKIGYAEEKISVNGYTVGLIFDEPHTPQPITRIEETDKLIQAKNKLLCEKYNEITNIYNSFTDKINALKDQAPEIYSEIIDKATLRTHLRSINNTEMV</sequence>
<dbReference type="Pfam" id="PF14751">
    <property type="entry name" value="DUF4474"/>
    <property type="match status" value="1"/>
</dbReference>
<comment type="caution">
    <text evidence="2">The sequence shown here is derived from an EMBL/GenBank/DDBJ whole genome shotgun (WGS) entry which is preliminary data.</text>
</comment>
<evidence type="ECO:0000313" key="3">
    <source>
        <dbReference type="Proteomes" id="UP000191056"/>
    </source>
</evidence>
<protein>
    <recommendedName>
        <fullName evidence="1">DUF4474 domain-containing protein</fullName>
    </recommendedName>
</protein>
<keyword evidence="3" id="KW-1185">Reference proteome</keyword>
<dbReference type="STRING" id="225345.CLCHR_35980"/>
<organism evidence="2 3">
    <name type="scientific">Clostridium chromiireducens</name>
    <dbReference type="NCBI Taxonomy" id="225345"/>
    <lineage>
        <taxon>Bacteria</taxon>
        <taxon>Bacillati</taxon>
        <taxon>Bacillota</taxon>
        <taxon>Clostridia</taxon>
        <taxon>Eubacteriales</taxon>
        <taxon>Clostridiaceae</taxon>
        <taxon>Clostridium</taxon>
    </lineage>
</organism>
<reference evidence="2 3" key="1">
    <citation type="submission" date="2017-03" db="EMBL/GenBank/DDBJ databases">
        <title>Genome sequence of Clostridium chromiireducens DSM 23318.</title>
        <authorList>
            <person name="Poehlein A."/>
            <person name="Daniel R."/>
        </authorList>
    </citation>
    <scope>NUCLEOTIDE SEQUENCE [LARGE SCALE GENOMIC DNA]</scope>
    <source>
        <strain evidence="2 3">DSM 23318</strain>
    </source>
</reference>
<dbReference type="AlphaFoldDB" id="A0A1V4IH01"/>